<comment type="function">
    <text evidence="3">Involved in the biosynthesis of the chorismate, which leads to the biosynthesis of aromatic amino acids. Catalyzes the reversible NADPH linked reduction of 3-dehydroshikimate (DHSA) to yield shikimate (SA).</text>
</comment>
<reference evidence="6" key="1">
    <citation type="journal article" date="2019" name="Int. J. Syst. Evol. Microbiol.">
        <title>The Global Catalogue of Microorganisms (GCM) 10K type strain sequencing project: providing services to taxonomists for standard genome sequencing and annotation.</title>
        <authorList>
            <consortium name="The Broad Institute Genomics Platform"/>
            <consortium name="The Broad Institute Genome Sequencing Center for Infectious Disease"/>
            <person name="Wu L."/>
            <person name="Ma J."/>
        </authorList>
    </citation>
    <scope>NUCLEOTIDE SEQUENCE [LARGE SCALE GENOMIC DNA]</scope>
    <source>
        <strain evidence="6">JCM 14232</strain>
    </source>
</reference>
<feature type="binding site" evidence="3">
    <location>
        <position position="210"/>
    </location>
    <ligand>
        <name>shikimate</name>
        <dbReference type="ChEBI" id="CHEBI:36208"/>
    </ligand>
</feature>
<keyword evidence="3" id="KW-0028">Amino-acid biosynthesis</keyword>
<dbReference type="RefSeq" id="WP_346024215.1">
    <property type="nucleotide sequence ID" value="NZ_BAAADA010000059.1"/>
</dbReference>
<keyword evidence="3" id="KW-0560">Oxidoreductase</keyword>
<dbReference type="Gene3D" id="3.40.50.720">
    <property type="entry name" value="NAD(P)-binding Rossmann-like Domain"/>
    <property type="match status" value="1"/>
</dbReference>
<dbReference type="SUPFAM" id="SSF51735">
    <property type="entry name" value="NAD(P)-binding Rossmann-fold domains"/>
    <property type="match status" value="1"/>
</dbReference>
<dbReference type="Gene3D" id="3.40.50.10860">
    <property type="entry name" value="Leucine Dehydrogenase, chain A, domain 1"/>
    <property type="match status" value="1"/>
</dbReference>
<feature type="binding site" evidence="3">
    <location>
        <position position="101"/>
    </location>
    <ligand>
        <name>shikimate</name>
        <dbReference type="ChEBI" id="CHEBI:36208"/>
    </ligand>
</feature>
<name>A0ABP3KH64_9LACT</name>
<dbReference type="EMBL" id="BAAADA010000059">
    <property type="protein sequence ID" value="GAA0479844.1"/>
    <property type="molecule type" value="Genomic_DNA"/>
</dbReference>
<dbReference type="PANTHER" id="PTHR21089:SF1">
    <property type="entry name" value="BIFUNCTIONAL 3-DEHYDROQUINATE DEHYDRATASE_SHIKIMATE DEHYDROGENASE, CHLOROPLASTIC"/>
    <property type="match status" value="1"/>
</dbReference>
<dbReference type="HAMAP" id="MF_00222">
    <property type="entry name" value="Shikimate_DH_AroE"/>
    <property type="match status" value="1"/>
</dbReference>
<proteinExistence type="inferred from homology"/>
<accession>A0ABP3KH64</accession>
<keyword evidence="2 3" id="KW-0057">Aromatic amino acid biosynthesis</keyword>
<comment type="caution">
    <text evidence="5">The sequence shown here is derived from an EMBL/GenBank/DDBJ whole genome shotgun (WGS) entry which is preliminary data.</text>
</comment>
<dbReference type="PANTHER" id="PTHR21089">
    <property type="entry name" value="SHIKIMATE DEHYDROGENASE"/>
    <property type="match status" value="1"/>
</dbReference>
<evidence type="ECO:0000313" key="6">
    <source>
        <dbReference type="Proteomes" id="UP001410648"/>
    </source>
</evidence>
<protein>
    <recommendedName>
        <fullName evidence="3">Shikimate dehydrogenase (NADP(+))</fullName>
        <shortName evidence="3">SDH</shortName>
        <ecNumber evidence="3">1.1.1.25</ecNumber>
    </recommendedName>
</protein>
<keyword evidence="6" id="KW-1185">Reference proteome</keyword>
<comment type="similarity">
    <text evidence="3">Belongs to the shikimate dehydrogenase family.</text>
</comment>
<feature type="binding site" evidence="3">
    <location>
        <position position="208"/>
    </location>
    <ligand>
        <name>NADP(+)</name>
        <dbReference type="ChEBI" id="CHEBI:58349"/>
    </ligand>
</feature>
<organism evidence="5 6">
    <name type="scientific">Alkalibacterium indicireducens</name>
    <dbReference type="NCBI Taxonomy" id="398758"/>
    <lineage>
        <taxon>Bacteria</taxon>
        <taxon>Bacillati</taxon>
        <taxon>Bacillota</taxon>
        <taxon>Bacilli</taxon>
        <taxon>Lactobacillales</taxon>
        <taxon>Carnobacteriaceae</taxon>
        <taxon>Alkalibacterium</taxon>
    </lineage>
</organism>
<dbReference type="InterPro" id="IPR022893">
    <property type="entry name" value="Shikimate_DH_fam"/>
</dbReference>
<evidence type="ECO:0000313" key="5">
    <source>
        <dbReference type="EMBL" id="GAA0479844.1"/>
    </source>
</evidence>
<evidence type="ECO:0000256" key="1">
    <source>
        <dbReference type="ARBA" id="ARBA00004871"/>
    </source>
</evidence>
<keyword evidence="3" id="KW-0521">NADP</keyword>
<feature type="binding site" evidence="3">
    <location>
        <position position="61"/>
    </location>
    <ligand>
        <name>shikimate</name>
        <dbReference type="ChEBI" id="CHEBI:36208"/>
    </ligand>
</feature>
<comment type="caution">
    <text evidence="3">Lacks conserved residue(s) required for the propagation of feature annotation.</text>
</comment>
<sequence length="277" mass="30938">MKFYGLLGEKLTHSLSPQLHKEIYKRVAINAAYKTFPCPPGQVPQAIESLKVLSISGSNVTIPYKETVMPYLDEIDPTARTLGVVNTISNLDGYLKGYNTDYEGFGLLFERRQWDLSGKSVTVLGTGGSSKMVVQYLKDHGVKDITLVSRTIKESHSDSMVTYRTYDDSEAFSGDYLINTTPVGMYPNTGVSPVSDETPTRFDAFIDLIYNPLETAFLKQARSIGKPAVNGLEMLIGQAIKSVEIWENRSISLNLMDELIQDFSQWGTVKFFMKTKN</sequence>
<dbReference type="CDD" id="cd01065">
    <property type="entry name" value="NAD_bind_Shikimate_DH"/>
    <property type="match status" value="1"/>
</dbReference>
<feature type="binding site" evidence="3">
    <location>
        <begin position="14"/>
        <end position="16"/>
    </location>
    <ligand>
        <name>shikimate</name>
        <dbReference type="ChEBI" id="CHEBI:36208"/>
    </ligand>
</feature>
<dbReference type="EC" id="1.1.1.25" evidence="3"/>
<feature type="binding site" evidence="3">
    <location>
        <position position="238"/>
    </location>
    <ligand>
        <name>shikimate</name>
        <dbReference type="ChEBI" id="CHEBI:36208"/>
    </ligand>
</feature>
<evidence type="ECO:0000259" key="4">
    <source>
        <dbReference type="Pfam" id="PF08501"/>
    </source>
</evidence>
<dbReference type="InterPro" id="IPR046346">
    <property type="entry name" value="Aminoacid_DH-like_N_sf"/>
</dbReference>
<comment type="subunit">
    <text evidence="3">Homodimer.</text>
</comment>
<comment type="catalytic activity">
    <reaction evidence="3">
        <text>shikimate + NADP(+) = 3-dehydroshikimate + NADPH + H(+)</text>
        <dbReference type="Rhea" id="RHEA:17737"/>
        <dbReference type="ChEBI" id="CHEBI:15378"/>
        <dbReference type="ChEBI" id="CHEBI:16630"/>
        <dbReference type="ChEBI" id="CHEBI:36208"/>
        <dbReference type="ChEBI" id="CHEBI:57783"/>
        <dbReference type="ChEBI" id="CHEBI:58349"/>
        <dbReference type="EC" id="1.1.1.25"/>
    </reaction>
</comment>
<comment type="pathway">
    <text evidence="1 3">Metabolic intermediate biosynthesis; chorismate biosynthesis; chorismate from D-erythrose 4-phosphate and phosphoenolpyruvate: step 4/7.</text>
</comment>
<evidence type="ECO:0000256" key="3">
    <source>
        <dbReference type="HAMAP-Rule" id="MF_00222"/>
    </source>
</evidence>
<dbReference type="Proteomes" id="UP001410648">
    <property type="component" value="Unassembled WGS sequence"/>
</dbReference>
<dbReference type="SUPFAM" id="SSF53223">
    <property type="entry name" value="Aminoacid dehydrogenase-like, N-terminal domain"/>
    <property type="match status" value="1"/>
</dbReference>
<dbReference type="InterPro" id="IPR036291">
    <property type="entry name" value="NAD(P)-bd_dom_sf"/>
</dbReference>
<dbReference type="InterPro" id="IPR013708">
    <property type="entry name" value="Shikimate_DH-bd_N"/>
</dbReference>
<feature type="binding site" evidence="3">
    <location>
        <position position="86"/>
    </location>
    <ligand>
        <name>shikimate</name>
        <dbReference type="ChEBI" id="CHEBI:36208"/>
    </ligand>
</feature>
<evidence type="ECO:0000256" key="2">
    <source>
        <dbReference type="ARBA" id="ARBA00023141"/>
    </source>
</evidence>
<feature type="binding site" evidence="3">
    <location>
        <position position="231"/>
    </location>
    <ligand>
        <name>NADP(+)</name>
        <dbReference type="ChEBI" id="CHEBI:58349"/>
    </ligand>
</feature>
<dbReference type="Pfam" id="PF08501">
    <property type="entry name" value="Shikimate_dh_N"/>
    <property type="match status" value="1"/>
</dbReference>
<feature type="domain" description="Shikimate dehydrogenase substrate binding N-terminal" evidence="4">
    <location>
        <begin position="6"/>
        <end position="88"/>
    </location>
</feature>
<gene>
    <name evidence="3 5" type="primary">aroE</name>
    <name evidence="5" type="ORF">GCM10008936_07350</name>
</gene>
<feature type="active site" description="Proton acceptor" evidence="3">
    <location>
        <position position="65"/>
    </location>
</feature>